<feature type="region of interest" description="Disordered" evidence="1">
    <location>
        <begin position="64"/>
        <end position="91"/>
    </location>
</feature>
<sequence length="91" mass="10270">MVACCTQPDGFTGLFEGSLQKFSRRSIIPPQHTVCSCTKNWTRMQRAMNAHGLICNNHIPTAEKSKPFHINHQPQEENDEADPEALPPRQV</sequence>
<evidence type="ECO:0000313" key="2">
    <source>
        <dbReference type="EMBL" id="KAK8788570.1"/>
    </source>
</evidence>
<dbReference type="EMBL" id="JARKHS020000623">
    <property type="protein sequence ID" value="KAK8788570.1"/>
    <property type="molecule type" value="Genomic_DNA"/>
</dbReference>
<keyword evidence="3" id="KW-1185">Reference proteome</keyword>
<organism evidence="2 3">
    <name type="scientific">Amblyomma americanum</name>
    <name type="common">Lone star tick</name>
    <dbReference type="NCBI Taxonomy" id="6943"/>
    <lineage>
        <taxon>Eukaryota</taxon>
        <taxon>Metazoa</taxon>
        <taxon>Ecdysozoa</taxon>
        <taxon>Arthropoda</taxon>
        <taxon>Chelicerata</taxon>
        <taxon>Arachnida</taxon>
        <taxon>Acari</taxon>
        <taxon>Parasitiformes</taxon>
        <taxon>Ixodida</taxon>
        <taxon>Ixodoidea</taxon>
        <taxon>Ixodidae</taxon>
        <taxon>Amblyomminae</taxon>
        <taxon>Amblyomma</taxon>
    </lineage>
</organism>
<dbReference type="Proteomes" id="UP001321473">
    <property type="component" value="Unassembled WGS sequence"/>
</dbReference>
<name>A0AAQ4FMU9_AMBAM</name>
<accession>A0AAQ4FMU9</accession>
<dbReference type="AlphaFoldDB" id="A0AAQ4FMU9"/>
<comment type="caution">
    <text evidence="2">The sequence shown here is derived from an EMBL/GenBank/DDBJ whole genome shotgun (WGS) entry which is preliminary data.</text>
</comment>
<proteinExistence type="predicted"/>
<evidence type="ECO:0000256" key="1">
    <source>
        <dbReference type="SAM" id="MobiDB-lite"/>
    </source>
</evidence>
<evidence type="ECO:0000313" key="3">
    <source>
        <dbReference type="Proteomes" id="UP001321473"/>
    </source>
</evidence>
<reference evidence="2 3" key="1">
    <citation type="journal article" date="2023" name="Arcadia Sci">
        <title>De novo assembly of a long-read Amblyomma americanum tick genome.</title>
        <authorList>
            <person name="Chou S."/>
            <person name="Poskanzer K.E."/>
            <person name="Rollins M."/>
            <person name="Thuy-Boun P.S."/>
        </authorList>
    </citation>
    <scope>NUCLEOTIDE SEQUENCE [LARGE SCALE GENOMIC DNA]</scope>
    <source>
        <strain evidence="2">F_SG_1</strain>
        <tissue evidence="2">Salivary glands</tissue>
    </source>
</reference>
<protein>
    <submittedName>
        <fullName evidence="2">Uncharacterized protein</fullName>
    </submittedName>
</protein>
<gene>
    <name evidence="2" type="ORF">V5799_021656</name>
</gene>